<protein>
    <recommendedName>
        <fullName evidence="3">Lipoprotein</fullName>
    </recommendedName>
</protein>
<dbReference type="AlphaFoldDB" id="A0A1C4AN17"/>
<gene>
    <name evidence="1" type="ORF">GA0061081_10349</name>
</gene>
<evidence type="ECO:0000313" key="1">
    <source>
        <dbReference type="EMBL" id="SCB95931.1"/>
    </source>
</evidence>
<organism evidence="1 2">
    <name type="scientific">Gilliamella bombicola</name>
    <dbReference type="NCBI Taxonomy" id="1798182"/>
    <lineage>
        <taxon>Bacteria</taxon>
        <taxon>Pseudomonadati</taxon>
        <taxon>Pseudomonadota</taxon>
        <taxon>Gammaproteobacteria</taxon>
        <taxon>Orbales</taxon>
        <taxon>Orbaceae</taxon>
        <taxon>Gilliamella</taxon>
    </lineage>
</organism>
<proteinExistence type="predicted"/>
<dbReference type="Gene3D" id="3.30.300.250">
    <property type="match status" value="1"/>
</dbReference>
<dbReference type="Proteomes" id="UP000199670">
    <property type="component" value="Unassembled WGS sequence"/>
</dbReference>
<dbReference type="EMBL" id="FMAQ01000003">
    <property type="protein sequence ID" value="SCB95931.1"/>
    <property type="molecule type" value="Genomic_DNA"/>
</dbReference>
<dbReference type="OrthoDB" id="7058359at2"/>
<evidence type="ECO:0000313" key="2">
    <source>
        <dbReference type="Proteomes" id="UP000199670"/>
    </source>
</evidence>
<sequence>MKILQLSVFVFFNLFLVSCDNVKNPSQNVSTTDSQNSDLNDAQNSVIEPIKKTLPIDIDELTTLVDISRDHDTINYTYSVKNTPEQALLLPSTIDTIRKKLLKAYCNNSDEMKELKKDFPDGVNYHYDINNQEIIIIELKSTDCNSN</sequence>
<name>A0A1C4AN17_9GAMM</name>
<evidence type="ECO:0008006" key="3">
    <source>
        <dbReference type="Google" id="ProtNLM"/>
    </source>
</evidence>
<dbReference type="PROSITE" id="PS51257">
    <property type="entry name" value="PROKAR_LIPOPROTEIN"/>
    <property type="match status" value="1"/>
</dbReference>
<dbReference type="RefSeq" id="WP_091347347.1">
    <property type="nucleotide sequence ID" value="NZ_FMAQ01000003.1"/>
</dbReference>
<keyword evidence="2" id="KW-1185">Reference proteome</keyword>
<accession>A0A1C4AN17</accession>
<reference evidence="2" key="1">
    <citation type="submission" date="2016-08" db="EMBL/GenBank/DDBJ databases">
        <authorList>
            <person name="Varghese N."/>
            <person name="Submissions Spin"/>
        </authorList>
    </citation>
    <scope>NUCLEOTIDE SEQUENCE [LARGE SCALE GENOMIC DNA]</scope>
    <source>
        <strain evidence="2">R-53248</strain>
    </source>
</reference>